<dbReference type="GO" id="GO:0009089">
    <property type="term" value="P:lysine biosynthetic process via diaminopimelate"/>
    <property type="evidence" value="ECO:0007669"/>
    <property type="project" value="UniProtKB-UniRule"/>
</dbReference>
<dbReference type="PANTHER" id="PTHR12128">
    <property type="entry name" value="DIHYDRODIPICOLINATE SYNTHASE"/>
    <property type="match status" value="1"/>
</dbReference>
<dbReference type="RefSeq" id="WP_079654624.1">
    <property type="nucleotide sequence ID" value="NZ_LT670846.1"/>
</dbReference>
<comment type="subunit">
    <text evidence="12">Homotetramer; dimer of dimers.</text>
</comment>
<evidence type="ECO:0000256" key="12">
    <source>
        <dbReference type="HAMAP-Rule" id="MF_00418"/>
    </source>
</evidence>
<evidence type="ECO:0000256" key="15">
    <source>
        <dbReference type="PIRSR" id="PIRSR001365-2"/>
    </source>
</evidence>
<dbReference type="InterPro" id="IPR005263">
    <property type="entry name" value="DapA"/>
</dbReference>
<evidence type="ECO:0000256" key="10">
    <source>
        <dbReference type="ARBA" id="ARBA00023270"/>
    </source>
</evidence>
<dbReference type="InterPro" id="IPR002220">
    <property type="entry name" value="DapA-like"/>
</dbReference>
<evidence type="ECO:0000256" key="11">
    <source>
        <dbReference type="ARBA" id="ARBA00047836"/>
    </source>
</evidence>
<comment type="subcellular location">
    <subcellularLocation>
        <location evidence="12">Cytoplasm</location>
    </subcellularLocation>
</comment>
<dbReference type="GO" id="GO:0008840">
    <property type="term" value="F:4-hydroxy-tetrahydrodipicolinate synthase activity"/>
    <property type="evidence" value="ECO:0007669"/>
    <property type="project" value="UniProtKB-UniRule"/>
</dbReference>
<dbReference type="PROSITE" id="PS00666">
    <property type="entry name" value="DHDPS_2"/>
    <property type="match status" value="1"/>
</dbReference>
<evidence type="ECO:0000313" key="16">
    <source>
        <dbReference type="EMBL" id="SHK20129.1"/>
    </source>
</evidence>
<keyword evidence="8 12" id="KW-0457">Lysine biosynthesis</keyword>
<dbReference type="CDD" id="cd00950">
    <property type="entry name" value="DHDPS"/>
    <property type="match status" value="1"/>
</dbReference>
<evidence type="ECO:0000256" key="5">
    <source>
        <dbReference type="ARBA" id="ARBA00022490"/>
    </source>
</evidence>
<dbReference type="Proteomes" id="UP000189810">
    <property type="component" value="Chromosome I"/>
</dbReference>
<evidence type="ECO:0000256" key="6">
    <source>
        <dbReference type="ARBA" id="ARBA00022605"/>
    </source>
</evidence>
<keyword evidence="17" id="KW-1185">Reference proteome</keyword>
<dbReference type="EMBL" id="LT670846">
    <property type="protein sequence ID" value="SHK20129.1"/>
    <property type="molecule type" value="Genomic_DNA"/>
</dbReference>
<dbReference type="GO" id="GO:0005829">
    <property type="term" value="C:cytosol"/>
    <property type="evidence" value="ECO:0007669"/>
    <property type="project" value="TreeGrafter"/>
</dbReference>
<dbReference type="InterPro" id="IPR020625">
    <property type="entry name" value="Schiff_base-form_aldolases_AS"/>
</dbReference>
<dbReference type="UniPathway" id="UPA00034">
    <property type="reaction ID" value="UER00017"/>
</dbReference>
<dbReference type="PRINTS" id="PR00146">
    <property type="entry name" value="DHPICSNTHASE"/>
</dbReference>
<protein>
    <recommendedName>
        <fullName evidence="4 12">4-hydroxy-tetrahydrodipicolinate synthase</fullName>
        <shortName evidence="12">HTPA synthase</shortName>
        <ecNumber evidence="4 12">4.3.3.7</ecNumber>
    </recommendedName>
</protein>
<dbReference type="PANTHER" id="PTHR12128:SF66">
    <property type="entry name" value="4-HYDROXY-2-OXOGLUTARATE ALDOLASE, MITOCHONDRIAL"/>
    <property type="match status" value="1"/>
</dbReference>
<dbReference type="OrthoDB" id="9782828at2"/>
<evidence type="ECO:0000256" key="4">
    <source>
        <dbReference type="ARBA" id="ARBA00012086"/>
    </source>
</evidence>
<dbReference type="SMART" id="SM01130">
    <property type="entry name" value="DHDPS"/>
    <property type="match status" value="1"/>
</dbReference>
<dbReference type="Gene3D" id="3.20.20.70">
    <property type="entry name" value="Aldolase class I"/>
    <property type="match status" value="1"/>
</dbReference>
<comment type="function">
    <text evidence="1 12">Catalyzes the condensation of (S)-aspartate-beta-semialdehyde [(S)-ASA] and pyruvate to 4-hydroxy-tetrahydrodipicolinate (HTPA).</text>
</comment>
<sequence length="294" mass="32736">MFYGSIVALITPFKDGDVDYESLKKLIDFHVNNGTDAILVCGTSGESPTLTFEEHERVIQEAVAYAKGRIKVIAGTGANATHEALELTYYAKKAGADACLLVVPYYNKPTQEGLYQHFKTVADEVDIPIILYNIPSRTGVEISVDTVYRLVKDCPNIIGSKESTPNMDRISELRKKLGDEFIILSGDDSLTLPMMALGAKGVVSVASNVMPREVKAMVDYALAGDFKKAMQMHYYLYDLFKVLFIETNPIPVKTACWAMGMCEKEFRLPLCPMKPENEKLLLDTLRKYNLPLVV</sequence>
<gene>
    <name evidence="12" type="primary">dapA</name>
    <name evidence="16" type="ORF">SAMN05444391_0255</name>
</gene>
<comment type="catalytic activity">
    <reaction evidence="11 12">
        <text>L-aspartate 4-semialdehyde + pyruvate = (2S,4S)-4-hydroxy-2,3,4,5-tetrahydrodipicolinate + H2O + H(+)</text>
        <dbReference type="Rhea" id="RHEA:34171"/>
        <dbReference type="ChEBI" id="CHEBI:15361"/>
        <dbReference type="ChEBI" id="CHEBI:15377"/>
        <dbReference type="ChEBI" id="CHEBI:15378"/>
        <dbReference type="ChEBI" id="CHEBI:67139"/>
        <dbReference type="ChEBI" id="CHEBI:537519"/>
        <dbReference type="EC" id="4.3.3.7"/>
    </reaction>
</comment>
<name>A0A1M6QIM7_9AQUI</name>
<dbReference type="PIRSF" id="PIRSF001365">
    <property type="entry name" value="DHDPS"/>
    <property type="match status" value="1"/>
</dbReference>
<evidence type="ECO:0000256" key="14">
    <source>
        <dbReference type="PIRSR" id="PIRSR001365-1"/>
    </source>
</evidence>
<dbReference type="STRING" id="381751.SAMN05444391_0255"/>
<dbReference type="InterPro" id="IPR013785">
    <property type="entry name" value="Aldolase_TIM"/>
</dbReference>
<dbReference type="Pfam" id="PF00701">
    <property type="entry name" value="DHDPS"/>
    <property type="match status" value="1"/>
</dbReference>
<dbReference type="SUPFAM" id="SSF51569">
    <property type="entry name" value="Aldolase"/>
    <property type="match status" value="1"/>
</dbReference>
<dbReference type="HAMAP" id="MF_00418">
    <property type="entry name" value="DapA"/>
    <property type="match status" value="1"/>
</dbReference>
<comment type="caution">
    <text evidence="12">Was originally thought to be a dihydrodipicolinate synthase (DHDPS), catalyzing the condensation of (S)-aspartate-beta-semialdehyde [(S)-ASA] and pyruvate to dihydrodipicolinate (DHDP). However, it was shown in E.coli that the product of the enzymatic reaction is not dihydrodipicolinate but in fact (4S)-4-hydroxy-2,3,4,5-tetrahydro-(2S)-dipicolinic acid (HTPA), and that the consecutive dehydration reaction leading to DHDP is not spontaneous but catalyzed by DapB.</text>
</comment>
<feature type="binding site" evidence="12">
    <location>
        <position position="44"/>
    </location>
    <ligand>
        <name>pyruvate</name>
        <dbReference type="ChEBI" id="CHEBI:15361"/>
    </ligand>
</feature>
<evidence type="ECO:0000256" key="3">
    <source>
        <dbReference type="ARBA" id="ARBA00007592"/>
    </source>
</evidence>
<keyword evidence="10 12" id="KW-0704">Schiff base</keyword>
<feature type="active site" description="Proton donor/acceptor" evidence="12 14">
    <location>
        <position position="132"/>
    </location>
</feature>
<reference evidence="16 17" key="1">
    <citation type="submission" date="2016-11" db="EMBL/GenBank/DDBJ databases">
        <authorList>
            <person name="Jaros S."/>
            <person name="Januszkiewicz K."/>
            <person name="Wedrychowicz H."/>
        </authorList>
    </citation>
    <scope>NUCLEOTIDE SEQUENCE [LARGE SCALE GENOMIC DNA]</scope>
    <source>
        <strain evidence="16 17">DSM 19557</strain>
    </source>
</reference>
<feature type="site" description="Part of a proton relay during catalysis" evidence="12">
    <location>
        <position position="43"/>
    </location>
</feature>
<dbReference type="AlphaFoldDB" id="A0A1M6QIM7"/>
<feature type="site" description="Part of a proton relay during catalysis" evidence="12">
    <location>
        <position position="106"/>
    </location>
</feature>
<evidence type="ECO:0000256" key="13">
    <source>
        <dbReference type="PIRNR" id="PIRNR001365"/>
    </source>
</evidence>
<feature type="binding site" evidence="12 15">
    <location>
        <position position="203"/>
    </location>
    <ligand>
        <name>pyruvate</name>
        <dbReference type="ChEBI" id="CHEBI:15361"/>
    </ligand>
</feature>
<keyword evidence="6 12" id="KW-0028">Amino-acid biosynthesis</keyword>
<accession>A0A1M6QIM7</accession>
<organism evidence="16 17">
    <name type="scientific">Thermocrinis minervae</name>
    <dbReference type="NCBI Taxonomy" id="381751"/>
    <lineage>
        <taxon>Bacteria</taxon>
        <taxon>Pseudomonadati</taxon>
        <taxon>Aquificota</taxon>
        <taxon>Aquificia</taxon>
        <taxon>Aquificales</taxon>
        <taxon>Aquificaceae</taxon>
        <taxon>Thermocrinis</taxon>
    </lineage>
</organism>
<keyword evidence="5 12" id="KW-0963">Cytoplasm</keyword>
<evidence type="ECO:0000256" key="7">
    <source>
        <dbReference type="ARBA" id="ARBA00022915"/>
    </source>
</evidence>
<dbReference type="EC" id="4.3.3.7" evidence="4 12"/>
<dbReference type="NCBIfam" id="TIGR00674">
    <property type="entry name" value="dapA"/>
    <property type="match status" value="1"/>
</dbReference>
<dbReference type="GO" id="GO:0019877">
    <property type="term" value="P:diaminopimelate biosynthetic process"/>
    <property type="evidence" value="ECO:0007669"/>
    <property type="project" value="UniProtKB-UniRule"/>
</dbReference>
<comment type="similarity">
    <text evidence="3 12 13">Belongs to the DapA family.</text>
</comment>
<keyword evidence="9 12" id="KW-0456">Lyase</keyword>
<feature type="active site" description="Schiff-base intermediate with substrate" evidence="12 14">
    <location>
        <position position="161"/>
    </location>
</feature>
<evidence type="ECO:0000256" key="9">
    <source>
        <dbReference type="ARBA" id="ARBA00023239"/>
    </source>
</evidence>
<evidence type="ECO:0000256" key="1">
    <source>
        <dbReference type="ARBA" id="ARBA00003294"/>
    </source>
</evidence>
<evidence type="ECO:0000256" key="8">
    <source>
        <dbReference type="ARBA" id="ARBA00023154"/>
    </source>
</evidence>
<evidence type="ECO:0000256" key="2">
    <source>
        <dbReference type="ARBA" id="ARBA00005120"/>
    </source>
</evidence>
<keyword evidence="7 12" id="KW-0220">Diaminopimelate biosynthesis</keyword>
<comment type="pathway">
    <text evidence="2 12">Amino-acid biosynthesis; L-lysine biosynthesis via DAP pathway; (S)-tetrahydrodipicolinate from L-aspartate: step 3/4.</text>
</comment>
<proteinExistence type="inferred from homology"/>
<evidence type="ECO:0000313" key="17">
    <source>
        <dbReference type="Proteomes" id="UP000189810"/>
    </source>
</evidence>